<dbReference type="Proteomes" id="UP000577956">
    <property type="component" value="Unassembled WGS sequence"/>
</dbReference>
<dbReference type="EMBL" id="JACCBK010000001">
    <property type="protein sequence ID" value="NYD86597.1"/>
    <property type="molecule type" value="Genomic_DNA"/>
</dbReference>
<dbReference type="Pfam" id="PF14028">
    <property type="entry name" value="Lant_dehydr_C"/>
    <property type="match status" value="1"/>
</dbReference>
<keyword evidence="5" id="KW-1185">Reference proteome</keyword>
<dbReference type="AlphaFoldDB" id="A0A7Y9JYC7"/>
<evidence type="ECO:0000259" key="1">
    <source>
        <dbReference type="Pfam" id="PF14028"/>
    </source>
</evidence>
<evidence type="ECO:0000313" key="4">
    <source>
        <dbReference type="Proteomes" id="UP000577956"/>
    </source>
</evidence>
<name>A0A7Y9JYC7_9CELL</name>
<dbReference type="InterPro" id="IPR023809">
    <property type="entry name" value="Thiopep_bacteriocin_synth_dom"/>
</dbReference>
<reference evidence="3 4" key="1">
    <citation type="submission" date="2020-07" db="EMBL/GenBank/DDBJ databases">
        <title>Sequencing the genomes of 1000 actinobacteria strains.</title>
        <authorList>
            <person name="Klenk H.-P."/>
        </authorList>
    </citation>
    <scope>NUCLEOTIDE SEQUENCE [LARGE SCALE GENOMIC DNA]</scope>
    <source>
        <strain evidence="3 4">DSM 24482</strain>
    </source>
</reference>
<sequence>MPAPATGAERTWTSLHVRCDGDTDELLRTVIVDVVDDLQERDPGTAWFYLRYWEGGPHVRLRLALRPTDREHAVALVRDRAGAWLAEHDPRYPAPEQVYDQIARRLAAREGEDREVLGWQPHGHVWEQPYVPEVDKYGDGASLRAYEQHFEESSALAARVLLGRPAPTQVLTVATLLVLTGWVREDVGPSARPRDELVDRWASATPLDRRKPPRAAAEMLRGLLSRARSGADPWCEEWRTSLERLHVRLLAADVPPADRSRGSDVCHHLLCNRLGLTLEQEVTVRRIAWDLLTDEAPANVWAAR</sequence>
<protein>
    <submittedName>
        <fullName evidence="3">Thiopeptide-type bacteriocin biosynthesis protein</fullName>
    </submittedName>
</protein>
<organism evidence="3 4">
    <name type="scientific">Cellulomonas oligotrophica</name>
    <dbReference type="NCBI Taxonomy" id="931536"/>
    <lineage>
        <taxon>Bacteria</taxon>
        <taxon>Bacillati</taxon>
        <taxon>Actinomycetota</taxon>
        <taxon>Actinomycetes</taxon>
        <taxon>Micrococcales</taxon>
        <taxon>Cellulomonadaceae</taxon>
        <taxon>Cellulomonas</taxon>
    </lineage>
</organism>
<evidence type="ECO:0000313" key="5">
    <source>
        <dbReference type="Proteomes" id="UP000618382"/>
    </source>
</evidence>
<reference evidence="2 5" key="2">
    <citation type="submission" date="2021-01" db="EMBL/GenBank/DDBJ databases">
        <title>Whole genome shotgun sequence of Cellulomonas oligotrophica NBRC 109435.</title>
        <authorList>
            <person name="Komaki H."/>
            <person name="Tamura T."/>
        </authorList>
    </citation>
    <scope>NUCLEOTIDE SEQUENCE [LARGE SCALE GENOMIC DNA]</scope>
    <source>
        <strain evidence="2 5">NBRC 109435</strain>
    </source>
</reference>
<feature type="domain" description="Thiopeptide-type bacteriocin biosynthesis" evidence="1">
    <location>
        <begin position="12"/>
        <end position="290"/>
    </location>
</feature>
<evidence type="ECO:0000313" key="2">
    <source>
        <dbReference type="EMBL" id="GIG32513.1"/>
    </source>
</evidence>
<dbReference type="Proteomes" id="UP000618382">
    <property type="component" value="Unassembled WGS sequence"/>
</dbReference>
<gene>
    <name evidence="3" type="ORF">BKA21_002146</name>
    <name evidence="2" type="ORF">Col01nite_16720</name>
</gene>
<dbReference type="EMBL" id="BONN01000004">
    <property type="protein sequence ID" value="GIG32513.1"/>
    <property type="molecule type" value="Genomic_DNA"/>
</dbReference>
<evidence type="ECO:0000313" key="3">
    <source>
        <dbReference type="EMBL" id="NYD86597.1"/>
    </source>
</evidence>
<accession>A0A7Y9JYC7</accession>
<proteinExistence type="predicted"/>
<comment type="caution">
    <text evidence="3">The sequence shown here is derived from an EMBL/GenBank/DDBJ whole genome shotgun (WGS) entry which is preliminary data.</text>
</comment>
<dbReference type="RefSeq" id="WP_140458195.1">
    <property type="nucleotide sequence ID" value="NZ_BAABFI010000001.1"/>
</dbReference>